<dbReference type="NCBIfam" id="NF004384">
    <property type="entry name" value="PRK05748.1"/>
    <property type="match status" value="1"/>
</dbReference>
<dbReference type="NCBIfam" id="TIGR00665">
    <property type="entry name" value="DnaB"/>
    <property type="match status" value="1"/>
</dbReference>
<evidence type="ECO:0000256" key="5">
    <source>
        <dbReference type="ARBA" id="ARBA00022801"/>
    </source>
</evidence>
<reference evidence="14 15" key="1">
    <citation type="journal article" date="2018" name="Sci. Rep.">
        <title>Characterisation of pathogen-specific regions and novel effector candidates in Fusarium oxysporum f. sp. cepae.</title>
        <authorList>
            <person name="Armitage A.D."/>
            <person name="Taylor A."/>
            <person name="Sobczyk M.K."/>
            <person name="Baxter L."/>
            <person name="Greenfield B.P."/>
            <person name="Bates H.J."/>
            <person name="Wilson F."/>
            <person name="Jackson A.C."/>
            <person name="Ott S."/>
            <person name="Harrison R.J."/>
            <person name="Clarkson J.P."/>
        </authorList>
    </citation>
    <scope>NUCLEOTIDE SEQUENCE [LARGE SCALE GENOMIC DNA]</scope>
    <source>
        <strain evidence="14 15">Fp_A8</strain>
    </source>
</reference>
<dbReference type="EMBL" id="MRDB01000227">
    <property type="protein sequence ID" value="RKL18584.1"/>
    <property type="molecule type" value="Genomic_DNA"/>
</dbReference>
<dbReference type="GO" id="GO:0005829">
    <property type="term" value="C:cytosol"/>
    <property type="evidence" value="ECO:0007669"/>
    <property type="project" value="TreeGrafter"/>
</dbReference>
<dbReference type="FunFam" id="3.40.50.300:FF:000076">
    <property type="entry name" value="Replicative DNA helicase"/>
    <property type="match status" value="1"/>
</dbReference>
<dbReference type="InterPro" id="IPR016136">
    <property type="entry name" value="DNA_helicase_N/primase_C"/>
</dbReference>
<sequence>MGIGTFRDSFHGTGGSFTVPCFGDSMDCADFIRDRIAGLAGELGLPLPPLPYRAPTSFDREFALLLGTGSTERGVLEIGLRDWGDDLVVAVAAANHEVAGPSRLDILFDPALHAGQLLREGYDPKEYAAMAKAFADDLLCLVRLDLHECGIECRRPTGLYTTAIYEPPQDLKAAREDYVGRVAGHLAYFNAPYPVEASSATREGRISLTKAVLSMLDDDPRFGGLHVQVPLLSPDGEVLIFDGFGSSSLDDPEPWGHIDIDQDELLTFFPDGIDLEPSTLAPLPRTDATEAWWLRNQVKLNRQGGSAPILFIPADEFAEATGHNRQDRRRPADQEVRRASTPPMSIEAEQAVLGGLMLAQEMWDVVSEKLHASHFYRRDHALIWDAMSRLAEDGQPFDAVTLGEWFEAEGKAELIGGGSYLVELASTTPSAANISAYADIVYDRALLRQVIETGSEIVNTAFNPGHRPAEEIVAEAEQALFAIGQGSRDGASGPTSMFESAREVMKGLQAHYEAGGGIVGLPTGYTDFDRMTLGLQPTDLVIVAGRPAMGKTTFALNIAEYVAAKSRKAVAVFSMEMSKSQLTMRSISSIGRVNATRLRSGELEDEDWARVATAIKAMRDAAPILIDDTGALTPDRLRAKARRLMRENPDLGLIVIDYLQLMTVAGGGENRATEISEISRQLKALAKELKVPVIALSQLNRGLETRADKRPMMADLRDSGAIEQDADTIVFVYRDEYYNPESPDKGLAEIIIGKQRSGPTGTSKLRFEGEYTKFSNLRCEDSFEATYDSSAASADSIANRLLG</sequence>
<keyword evidence="6 11" id="KW-0347">Helicase</keyword>
<evidence type="ECO:0000256" key="11">
    <source>
        <dbReference type="RuleBase" id="RU362085"/>
    </source>
</evidence>
<accession>A0A420RNI9</accession>
<keyword evidence="7 11" id="KW-0067">ATP-binding</keyword>
<name>A0A420RNI9_GIBIN</name>
<comment type="similarity">
    <text evidence="1 11">Belongs to the helicase family. DnaB subfamily.</text>
</comment>
<feature type="compositionally biased region" description="Basic and acidic residues" evidence="12">
    <location>
        <begin position="322"/>
        <end position="338"/>
    </location>
</feature>
<evidence type="ECO:0000313" key="14">
    <source>
        <dbReference type="EMBL" id="RKL18584.1"/>
    </source>
</evidence>
<evidence type="ECO:0000256" key="4">
    <source>
        <dbReference type="ARBA" id="ARBA00022741"/>
    </source>
</evidence>
<keyword evidence="8 11" id="KW-0238">DNA-binding</keyword>
<dbReference type="Proteomes" id="UP000283569">
    <property type="component" value="Unassembled WGS sequence"/>
</dbReference>
<dbReference type="Pfam" id="PF00772">
    <property type="entry name" value="DnaB"/>
    <property type="match status" value="1"/>
</dbReference>
<keyword evidence="9" id="KW-0413">Isomerase</keyword>
<keyword evidence="5 11" id="KW-0378">Hydrolase</keyword>
<evidence type="ECO:0000256" key="9">
    <source>
        <dbReference type="ARBA" id="ARBA00023235"/>
    </source>
</evidence>
<feature type="domain" description="SF4 helicase" evidence="13">
    <location>
        <begin position="514"/>
        <end position="781"/>
    </location>
</feature>
<dbReference type="Gene3D" id="1.10.860.10">
    <property type="entry name" value="DNAb Helicase, Chain A"/>
    <property type="match status" value="1"/>
</dbReference>
<dbReference type="InterPro" id="IPR036185">
    <property type="entry name" value="DNA_heli_DnaB-like_N_sf"/>
</dbReference>
<evidence type="ECO:0000256" key="8">
    <source>
        <dbReference type="ARBA" id="ARBA00023125"/>
    </source>
</evidence>
<evidence type="ECO:0000313" key="15">
    <source>
        <dbReference type="Proteomes" id="UP000283569"/>
    </source>
</evidence>
<proteinExistence type="inferred from homology"/>
<comment type="caution">
    <text evidence="14">The sequence shown here is derived from an EMBL/GenBank/DDBJ whole genome shotgun (WGS) entry which is preliminary data.</text>
</comment>
<dbReference type="PROSITE" id="PS51199">
    <property type="entry name" value="SF4_HELICASE"/>
    <property type="match status" value="1"/>
</dbReference>
<dbReference type="Gene3D" id="3.40.50.300">
    <property type="entry name" value="P-loop containing nucleotide triphosphate hydrolases"/>
    <property type="match status" value="1"/>
</dbReference>
<evidence type="ECO:0000256" key="2">
    <source>
        <dbReference type="ARBA" id="ARBA00022515"/>
    </source>
</evidence>
<evidence type="ECO:0000256" key="1">
    <source>
        <dbReference type="ARBA" id="ARBA00008428"/>
    </source>
</evidence>
<dbReference type="Pfam" id="PF03796">
    <property type="entry name" value="DnaB_C"/>
    <property type="match status" value="1"/>
</dbReference>
<dbReference type="SMART" id="SM00382">
    <property type="entry name" value="AAA"/>
    <property type="match status" value="1"/>
</dbReference>
<keyword evidence="3 11" id="KW-0235">DNA replication</keyword>
<evidence type="ECO:0000256" key="7">
    <source>
        <dbReference type="ARBA" id="ARBA00022840"/>
    </source>
</evidence>
<comment type="function">
    <text evidence="11">The main replicative DNA helicase, it participates in initiation and elongation during chromosome replication. Travels ahead of the DNA replisome, separating dsDNA into templates for DNA synthesis. A processive ATP-dependent 5'-3' DNA helicase it has DNA-dependent ATPase activity.</text>
</comment>
<dbReference type="InterPro" id="IPR027417">
    <property type="entry name" value="P-loop_NTPase"/>
</dbReference>
<dbReference type="GO" id="GO:0005524">
    <property type="term" value="F:ATP binding"/>
    <property type="evidence" value="ECO:0007669"/>
    <property type="project" value="UniProtKB-UniRule"/>
</dbReference>
<dbReference type="GO" id="GO:0016887">
    <property type="term" value="F:ATP hydrolysis activity"/>
    <property type="evidence" value="ECO:0007669"/>
    <property type="project" value="RHEA"/>
</dbReference>
<dbReference type="PANTHER" id="PTHR30153">
    <property type="entry name" value="REPLICATIVE DNA HELICASE DNAB"/>
    <property type="match status" value="1"/>
</dbReference>
<dbReference type="SUPFAM" id="SSF52540">
    <property type="entry name" value="P-loop containing nucleoside triphosphate hydrolases"/>
    <property type="match status" value="1"/>
</dbReference>
<dbReference type="GO" id="GO:0043139">
    <property type="term" value="F:5'-3' DNA helicase activity"/>
    <property type="evidence" value="ECO:0007669"/>
    <property type="project" value="UniProtKB-EC"/>
</dbReference>
<evidence type="ECO:0000256" key="6">
    <source>
        <dbReference type="ARBA" id="ARBA00022806"/>
    </source>
</evidence>
<dbReference type="InterPro" id="IPR007692">
    <property type="entry name" value="DNA_helicase_DnaB"/>
</dbReference>
<dbReference type="SUPFAM" id="SSF48024">
    <property type="entry name" value="N-terminal domain of DnaB helicase"/>
    <property type="match status" value="1"/>
</dbReference>
<dbReference type="FunFam" id="1.10.860.10:FF:000001">
    <property type="entry name" value="Replicative DNA helicase"/>
    <property type="match status" value="1"/>
</dbReference>
<comment type="catalytic activity">
    <reaction evidence="10 11">
        <text>ATP + H2O = ADP + phosphate + H(+)</text>
        <dbReference type="Rhea" id="RHEA:13065"/>
        <dbReference type="ChEBI" id="CHEBI:15377"/>
        <dbReference type="ChEBI" id="CHEBI:15378"/>
        <dbReference type="ChEBI" id="CHEBI:30616"/>
        <dbReference type="ChEBI" id="CHEBI:43474"/>
        <dbReference type="ChEBI" id="CHEBI:456216"/>
        <dbReference type="EC" id="5.6.2.3"/>
    </reaction>
</comment>
<gene>
    <name evidence="14" type="ORF">BFJ72_g15222</name>
</gene>
<protein>
    <recommendedName>
        <fullName evidence="11">Replicative DNA helicase</fullName>
        <ecNumber evidence="11">5.6.2.3</ecNumber>
    </recommendedName>
</protein>
<dbReference type="PANTHER" id="PTHR30153:SF2">
    <property type="entry name" value="REPLICATIVE DNA HELICASE"/>
    <property type="match status" value="1"/>
</dbReference>
<keyword evidence="2 11" id="KW-0639">Primosome</keyword>
<evidence type="ECO:0000256" key="3">
    <source>
        <dbReference type="ARBA" id="ARBA00022705"/>
    </source>
</evidence>
<dbReference type="InterPro" id="IPR007694">
    <property type="entry name" value="DNA_helicase_DnaB-like_C"/>
</dbReference>
<evidence type="ECO:0000256" key="12">
    <source>
        <dbReference type="SAM" id="MobiDB-lite"/>
    </source>
</evidence>
<dbReference type="GO" id="GO:0006269">
    <property type="term" value="P:DNA replication, synthesis of primer"/>
    <property type="evidence" value="ECO:0007669"/>
    <property type="project" value="UniProtKB-UniRule"/>
</dbReference>
<dbReference type="GO" id="GO:0042802">
    <property type="term" value="F:identical protein binding"/>
    <property type="evidence" value="ECO:0007669"/>
    <property type="project" value="UniProtKB-ARBA"/>
</dbReference>
<dbReference type="InterPro" id="IPR007693">
    <property type="entry name" value="DNA_helicase_DnaB-like_N"/>
</dbReference>
<feature type="region of interest" description="Disordered" evidence="12">
    <location>
        <begin position="321"/>
        <end position="341"/>
    </location>
</feature>
<dbReference type="InterPro" id="IPR003593">
    <property type="entry name" value="AAA+_ATPase"/>
</dbReference>
<organism evidence="14 15">
    <name type="scientific">Gibberella intermedia</name>
    <name type="common">Bulb rot disease fungus</name>
    <name type="synonym">Fusarium proliferatum</name>
    <dbReference type="NCBI Taxonomy" id="948311"/>
    <lineage>
        <taxon>Eukaryota</taxon>
        <taxon>Fungi</taxon>
        <taxon>Dikarya</taxon>
        <taxon>Ascomycota</taxon>
        <taxon>Pezizomycotina</taxon>
        <taxon>Sordariomycetes</taxon>
        <taxon>Hypocreomycetidae</taxon>
        <taxon>Hypocreales</taxon>
        <taxon>Nectriaceae</taxon>
        <taxon>Fusarium</taxon>
        <taxon>Fusarium fujikuroi species complex</taxon>
    </lineage>
</organism>
<evidence type="ECO:0000259" key="13">
    <source>
        <dbReference type="PROSITE" id="PS51199"/>
    </source>
</evidence>
<dbReference type="GO" id="GO:0003677">
    <property type="term" value="F:DNA binding"/>
    <property type="evidence" value="ECO:0007669"/>
    <property type="project" value="UniProtKB-UniRule"/>
</dbReference>
<keyword evidence="4 11" id="KW-0547">Nucleotide-binding</keyword>
<dbReference type="AlphaFoldDB" id="A0A420RNI9"/>
<dbReference type="EC" id="5.6.2.3" evidence="11"/>
<dbReference type="CDD" id="cd00984">
    <property type="entry name" value="DnaB_C"/>
    <property type="match status" value="1"/>
</dbReference>
<evidence type="ECO:0000256" key="10">
    <source>
        <dbReference type="ARBA" id="ARBA00048954"/>
    </source>
</evidence>